<gene>
    <name evidence="1" type="ORF">CMV_014753</name>
</gene>
<organism evidence="1 2">
    <name type="scientific">Castanea mollissima</name>
    <name type="common">Chinese chestnut</name>
    <dbReference type="NCBI Taxonomy" id="60419"/>
    <lineage>
        <taxon>Eukaryota</taxon>
        <taxon>Viridiplantae</taxon>
        <taxon>Streptophyta</taxon>
        <taxon>Embryophyta</taxon>
        <taxon>Tracheophyta</taxon>
        <taxon>Spermatophyta</taxon>
        <taxon>Magnoliopsida</taxon>
        <taxon>eudicotyledons</taxon>
        <taxon>Gunneridae</taxon>
        <taxon>Pentapetalae</taxon>
        <taxon>rosids</taxon>
        <taxon>fabids</taxon>
        <taxon>Fagales</taxon>
        <taxon>Fagaceae</taxon>
        <taxon>Castanea</taxon>
    </lineage>
</organism>
<dbReference type="OrthoDB" id="10323046at2759"/>
<keyword evidence="2" id="KW-1185">Reference proteome</keyword>
<comment type="caution">
    <text evidence="1">The sequence shown here is derived from an EMBL/GenBank/DDBJ whole genome shotgun (WGS) entry which is preliminary data.</text>
</comment>
<accession>A0A8J4QX86</accession>
<evidence type="ECO:0000313" key="2">
    <source>
        <dbReference type="Proteomes" id="UP000737018"/>
    </source>
</evidence>
<dbReference type="AlphaFoldDB" id="A0A8J4QX86"/>
<evidence type="ECO:0000313" key="1">
    <source>
        <dbReference type="EMBL" id="KAF3960543.1"/>
    </source>
</evidence>
<dbReference type="Proteomes" id="UP000737018">
    <property type="component" value="Unassembled WGS sequence"/>
</dbReference>
<protein>
    <submittedName>
        <fullName evidence="1">Uncharacterized protein</fullName>
    </submittedName>
</protein>
<dbReference type="EMBL" id="JRKL02002083">
    <property type="protein sequence ID" value="KAF3960543.1"/>
    <property type="molecule type" value="Genomic_DNA"/>
</dbReference>
<sequence length="75" mass="8307">MFNIPFGLLQVQMQLALEQSFFGQVEKQLPHKSGALSLTIDVLYREAAFWKPEASCGSDNDDSVALAVHLLEVNV</sequence>
<reference evidence="1" key="1">
    <citation type="submission" date="2020-03" db="EMBL/GenBank/DDBJ databases">
        <title>Castanea mollissima Vanexum genome sequencing.</title>
        <authorList>
            <person name="Staton M."/>
        </authorList>
    </citation>
    <scope>NUCLEOTIDE SEQUENCE</scope>
    <source>
        <tissue evidence="1">Leaf</tissue>
    </source>
</reference>
<name>A0A8J4QX86_9ROSI</name>
<proteinExistence type="predicted"/>